<keyword evidence="2" id="KW-1185">Reference proteome</keyword>
<dbReference type="EMBL" id="WWEN01000002">
    <property type="protein sequence ID" value="MYM54445.1"/>
    <property type="molecule type" value="Genomic_DNA"/>
</dbReference>
<comment type="caution">
    <text evidence="1">The sequence shown here is derived from an EMBL/GenBank/DDBJ whole genome shotgun (WGS) entry which is preliminary data.</text>
</comment>
<gene>
    <name evidence="1" type="ORF">GR167_03955</name>
</gene>
<protein>
    <submittedName>
        <fullName evidence="1">Uncharacterized protein</fullName>
    </submittedName>
</protein>
<name>A0A6L8LF46_9RHOB</name>
<evidence type="ECO:0000313" key="1">
    <source>
        <dbReference type="EMBL" id="MYM54445.1"/>
    </source>
</evidence>
<proteinExistence type="predicted"/>
<organism evidence="1 2">
    <name type="scientific">Thalassovita mangrovi</name>
    <dbReference type="NCBI Taxonomy" id="2692236"/>
    <lineage>
        <taxon>Bacteria</taxon>
        <taxon>Pseudomonadati</taxon>
        <taxon>Pseudomonadota</taxon>
        <taxon>Alphaproteobacteria</taxon>
        <taxon>Rhodobacterales</taxon>
        <taxon>Roseobacteraceae</taxon>
        <taxon>Thalassovita</taxon>
    </lineage>
</organism>
<sequence>MPERAEHLTQLGNAIFDAIEIELERQEKLQIDLTCMEIAKILIEIAHAHMSFDMLSDEELSEYGCVDGQKLN</sequence>
<accession>A0A6L8LF46</accession>
<dbReference type="AlphaFoldDB" id="A0A6L8LF46"/>
<evidence type="ECO:0000313" key="2">
    <source>
        <dbReference type="Proteomes" id="UP000479043"/>
    </source>
</evidence>
<dbReference type="Proteomes" id="UP000479043">
    <property type="component" value="Unassembled WGS sequence"/>
</dbReference>
<dbReference type="RefSeq" id="WP_160972138.1">
    <property type="nucleotide sequence ID" value="NZ_WWEN01000002.1"/>
</dbReference>
<reference evidence="1 2" key="1">
    <citation type="submission" date="2020-01" db="EMBL/GenBank/DDBJ databases">
        <authorList>
            <person name="Chen S."/>
        </authorList>
    </citation>
    <scope>NUCLEOTIDE SEQUENCE [LARGE SCALE GENOMIC DNA]</scope>
    <source>
        <strain evidence="1 2">GS-10</strain>
    </source>
</reference>